<dbReference type="InterPro" id="IPR036575">
    <property type="entry name" value="TFIIS_cen_dom_sf"/>
</dbReference>
<dbReference type="PANTHER" id="PTHR11477">
    <property type="entry name" value="TRANSCRIPTION FACTOR S-II ZINC FINGER DOMAIN-CONTAINING PROTEIN"/>
    <property type="match status" value="1"/>
</dbReference>
<feature type="region of interest" description="Disordered" evidence="1">
    <location>
        <begin position="281"/>
        <end position="305"/>
    </location>
</feature>
<dbReference type="AlphaFoldDB" id="A0A067KJ58"/>
<feature type="region of interest" description="Disordered" evidence="1">
    <location>
        <begin position="211"/>
        <end position="251"/>
    </location>
</feature>
<reference evidence="3 4" key="1">
    <citation type="journal article" date="2014" name="PLoS ONE">
        <title>Global Analysis of Gene Expression Profiles in Physic Nut (Jatropha curcas L.) Seedlings Exposed to Salt Stress.</title>
        <authorList>
            <person name="Zhang L."/>
            <person name="Zhang C."/>
            <person name="Wu P."/>
            <person name="Chen Y."/>
            <person name="Li M."/>
            <person name="Jiang H."/>
            <person name="Wu G."/>
        </authorList>
    </citation>
    <scope>NUCLEOTIDE SEQUENCE [LARGE SCALE GENOMIC DNA]</scope>
    <source>
        <strain evidence="4">cv. GZQX0401</strain>
        <tissue evidence="3">Young leaves</tissue>
    </source>
</reference>
<feature type="compositionally biased region" description="Basic and acidic residues" evidence="1">
    <location>
        <begin position="629"/>
        <end position="660"/>
    </location>
</feature>
<dbReference type="InterPro" id="IPR012921">
    <property type="entry name" value="SPOC_C"/>
</dbReference>
<feature type="region of interest" description="Disordered" evidence="1">
    <location>
        <begin position="580"/>
        <end position="663"/>
    </location>
</feature>
<dbReference type="InterPro" id="IPR003618">
    <property type="entry name" value="TFIIS_cen_dom"/>
</dbReference>
<feature type="compositionally biased region" description="Polar residues" evidence="1">
    <location>
        <begin position="211"/>
        <end position="242"/>
    </location>
</feature>
<dbReference type="PANTHER" id="PTHR11477:SF20">
    <property type="entry name" value="SPOC DOMAIN _ TRANSCRIPTION ELONGATION FACTOR S-II PROTEIN"/>
    <property type="match status" value="1"/>
</dbReference>
<evidence type="ECO:0000313" key="3">
    <source>
        <dbReference type="EMBL" id="KDP32285.1"/>
    </source>
</evidence>
<feature type="region of interest" description="Disordered" evidence="1">
    <location>
        <begin position="936"/>
        <end position="989"/>
    </location>
</feature>
<dbReference type="PROSITE" id="PS51321">
    <property type="entry name" value="TFIIS_CENTRAL"/>
    <property type="match status" value="1"/>
</dbReference>
<gene>
    <name evidence="3" type="ORF">JCGZ_13210</name>
</gene>
<dbReference type="GO" id="GO:0005634">
    <property type="term" value="C:nucleus"/>
    <property type="evidence" value="ECO:0007669"/>
    <property type="project" value="TreeGrafter"/>
</dbReference>
<feature type="region of interest" description="Disordered" evidence="1">
    <location>
        <begin position="830"/>
        <end position="853"/>
    </location>
</feature>
<feature type="compositionally biased region" description="Polar residues" evidence="1">
    <location>
        <begin position="137"/>
        <end position="160"/>
    </location>
</feature>
<feature type="compositionally biased region" description="Basic residues" evidence="1">
    <location>
        <begin position="833"/>
        <end position="845"/>
    </location>
</feature>
<feature type="compositionally biased region" description="Polar residues" evidence="1">
    <location>
        <begin position="172"/>
        <end position="193"/>
    </location>
</feature>
<evidence type="ECO:0000313" key="4">
    <source>
        <dbReference type="Proteomes" id="UP000027138"/>
    </source>
</evidence>
<protein>
    <recommendedName>
        <fullName evidence="2">TFIIS central domain-containing protein</fullName>
    </recommendedName>
</protein>
<keyword evidence="4" id="KW-1185">Reference proteome</keyword>
<feature type="region of interest" description="Disordered" evidence="1">
    <location>
        <begin position="489"/>
        <end position="545"/>
    </location>
</feature>
<sequence>MSNKLMSQQMSMPNMQMGMMGPGSTCALSQQISVPNSQAQSLSSMPNSPNLQKLSVSNMQMGQMNPQAYNLMPEQVSLPSKQLGDTVAMLNNAGSYHSSMLHKRKAPVESTSNNPALPKLSMPNKRVAQAEHRPWLQQISTPNKLQSISNTSGLQRSQAPSKKLASGKAGLLQSSVQKNKSGQPSPKVQNEPTESVRSKLKESLAAALALVSQQQDRPSNDGKNSQSETASTAGSVEKNPQSPGYAPGTLNFVNRVSKEPEGSMPTGENSLAQQCNDGQSILQGISSNSPGDSAQTPKYDGQDYQPTINFHDEDASYSDSFFVKDELLQGNGLSWVLEADMKVEEKKDIETSMKQSELENVSMENGGQVVLSPQILASQIEAELYKLFGGVNKKYKEKGRSLLFNLKDRNNPELRERVTSGEISPERLCSMTAEELASKELSQWRIAKAEELAQMVVLPDSGVDMRRLVKKTHKGEFVVEVETQEQDSLSAEVTVGATLTQTQRKPKEKGASSPTKPDEMKDKGKDAASEKSRLEDQSVLMINSNEGTDLMQGLMVDDELKDAEFLPPIVSLDEFLESLNSEPPFENLPADTEKATPISDKDDSQIGAESESPDSTQKDSDDTTSSKADAMDVRNEKSDADKESDVTDVTDAHSDADKKSTKNNVKSEAALPVGIPKGEEVWEGLIQLNMSTVASVIGIFKSGEKASAKDWPGCIEIKGRVRLDAFEKFLQELPMSRSRAVMAVHFACKEGSTGSERASLSEVADSYIADQRVGFAEPVRGMELYFCPPHFKTNEMLGRVLPMDKIDAINAIDNGLVGVIVWRKPQITSTMSHPRHNSKKHHFTSRTRQQDKNVNHNVDVSVTAKDLLAHVGPTPFTKPQLDNGDDDDVPPGFGPPVARDEDDLPEFNFSTPFNSRTQTQSRPVDQMRQLVQRYGQAASNANWQDNNRDVRVSMQPWNDDDDDDMPEWRPEDNNKPQLLSQPVHQQNVHQQPILVQQTPAMPLHPQMNIIHTSQNVAWMGPSRGPYGPSPHPAYQYNYRAPGLEAAHQGIAWRRDAPSSRGF</sequence>
<name>A0A067KJ58_JATCU</name>
<organism evidence="3 4">
    <name type="scientific">Jatropha curcas</name>
    <name type="common">Barbados nut</name>
    <dbReference type="NCBI Taxonomy" id="180498"/>
    <lineage>
        <taxon>Eukaryota</taxon>
        <taxon>Viridiplantae</taxon>
        <taxon>Streptophyta</taxon>
        <taxon>Embryophyta</taxon>
        <taxon>Tracheophyta</taxon>
        <taxon>Spermatophyta</taxon>
        <taxon>Magnoliopsida</taxon>
        <taxon>eudicotyledons</taxon>
        <taxon>Gunneridae</taxon>
        <taxon>Pentapetalae</taxon>
        <taxon>rosids</taxon>
        <taxon>fabids</taxon>
        <taxon>Malpighiales</taxon>
        <taxon>Euphorbiaceae</taxon>
        <taxon>Crotonoideae</taxon>
        <taxon>Jatropheae</taxon>
        <taxon>Jatropha</taxon>
    </lineage>
</organism>
<dbReference type="EMBL" id="KK914582">
    <property type="protein sequence ID" value="KDP32285.1"/>
    <property type="molecule type" value="Genomic_DNA"/>
</dbReference>
<dbReference type="Pfam" id="PF07744">
    <property type="entry name" value="SPOC"/>
    <property type="match status" value="1"/>
</dbReference>
<dbReference type="Gene3D" id="1.10.472.30">
    <property type="entry name" value="Transcription elongation factor S-II, central domain"/>
    <property type="match status" value="1"/>
</dbReference>
<feature type="compositionally biased region" description="Polar residues" evidence="1">
    <location>
        <begin position="281"/>
        <end position="296"/>
    </location>
</feature>
<dbReference type="OrthoDB" id="1884872at2759"/>
<feature type="compositionally biased region" description="Basic and acidic residues" evidence="1">
    <location>
        <begin position="516"/>
        <end position="536"/>
    </location>
</feature>
<dbReference type="Proteomes" id="UP000027138">
    <property type="component" value="Unassembled WGS sequence"/>
</dbReference>
<dbReference type="SMART" id="SM00510">
    <property type="entry name" value="TFS2M"/>
    <property type="match status" value="1"/>
</dbReference>
<feature type="domain" description="TFIIS central" evidence="2">
    <location>
        <begin position="351"/>
        <end position="464"/>
    </location>
</feature>
<dbReference type="Pfam" id="PF07500">
    <property type="entry name" value="TFIIS_M"/>
    <property type="match status" value="1"/>
</dbReference>
<accession>A0A067KJ58</accession>
<feature type="compositionally biased region" description="Polar residues" evidence="1">
    <location>
        <begin position="908"/>
        <end position="923"/>
    </location>
</feature>
<feature type="region of interest" description="Disordered" evidence="1">
    <location>
        <begin position="874"/>
        <end position="924"/>
    </location>
</feature>
<feature type="compositionally biased region" description="Polar residues" evidence="1">
    <location>
        <begin position="489"/>
        <end position="503"/>
    </location>
</feature>
<evidence type="ECO:0000256" key="1">
    <source>
        <dbReference type="SAM" id="MobiDB-lite"/>
    </source>
</evidence>
<feature type="region of interest" description="Disordered" evidence="1">
    <location>
        <begin position="98"/>
        <end position="199"/>
    </location>
</feature>
<dbReference type="GO" id="GO:0006351">
    <property type="term" value="P:DNA-templated transcription"/>
    <property type="evidence" value="ECO:0007669"/>
    <property type="project" value="InterPro"/>
</dbReference>
<evidence type="ECO:0000259" key="2">
    <source>
        <dbReference type="PROSITE" id="PS51321"/>
    </source>
</evidence>
<dbReference type="CDD" id="cd21538">
    <property type="entry name" value="SPOC_TFIIS"/>
    <property type="match status" value="1"/>
</dbReference>
<feature type="compositionally biased region" description="Basic and acidic residues" evidence="1">
    <location>
        <begin position="591"/>
        <end position="604"/>
    </location>
</feature>
<dbReference type="STRING" id="180498.A0A067KJ58"/>
<dbReference type="KEGG" id="jcu:105639453"/>
<dbReference type="SUPFAM" id="SSF46942">
    <property type="entry name" value="Elongation factor TFIIS domain 2"/>
    <property type="match status" value="1"/>
</dbReference>
<proteinExistence type="predicted"/>